<keyword evidence="4" id="KW-1185">Reference proteome</keyword>
<sequence length="313" mass="34739">MSADTDNSLEQAIDWLVHLQSGEFDAGRQHELDAWCAANPRNAQTLQRLQNGLAPLTDAKLRQLPGDELLKIVQAPSSRRQFLRGGLALLGIGATGALLERIARVGPALPGDLYTEIGERRTWWLQDGSRLDLNARSIASLDSHAARRLSHKQGELLLQVSRAASPFLLHCADNTLHLNQGRFLLRQEGGRVRLITFEQGARLVSPQHNEHVLAAHRSLLFDRQRIYAEAPSSNQEAAWLDGWLVLRNQPLSRLTDALSAYQYGLLRTSEAAARLRISGRYPLDDVPRCLDLLANSLPVAIRRGPLFTSIDLA</sequence>
<evidence type="ECO:0000259" key="1">
    <source>
        <dbReference type="Pfam" id="PF04773"/>
    </source>
</evidence>
<dbReference type="PANTHER" id="PTHR30273:SF2">
    <property type="entry name" value="PROTEIN FECR"/>
    <property type="match status" value="1"/>
</dbReference>
<dbReference type="RefSeq" id="WP_131176883.1">
    <property type="nucleotide sequence ID" value="NZ_QJUM01000026.1"/>
</dbReference>
<dbReference type="InterPro" id="IPR012373">
    <property type="entry name" value="Ferrdict_sens_TM"/>
</dbReference>
<gene>
    <name evidence="3" type="ORF">DNK34_19585</name>
</gene>
<organism evidence="3 4">
    <name type="scientific">Phytopseudomonas dryadis</name>
    <dbReference type="NCBI Taxonomy" id="2487520"/>
    <lineage>
        <taxon>Bacteria</taxon>
        <taxon>Pseudomonadati</taxon>
        <taxon>Pseudomonadota</taxon>
        <taxon>Gammaproteobacteria</taxon>
        <taxon>Pseudomonadales</taxon>
        <taxon>Pseudomonadaceae</taxon>
        <taxon>Phytopseudomonas</taxon>
    </lineage>
</organism>
<accession>A0ABY1Z1U4</accession>
<dbReference type="Pfam" id="PF04773">
    <property type="entry name" value="FecR"/>
    <property type="match status" value="1"/>
</dbReference>
<dbReference type="Pfam" id="PF16220">
    <property type="entry name" value="DUF4880"/>
    <property type="match status" value="1"/>
</dbReference>
<dbReference type="PANTHER" id="PTHR30273">
    <property type="entry name" value="PERIPLASMIC SIGNAL SENSOR AND SIGMA FACTOR ACTIVATOR FECR-RELATED"/>
    <property type="match status" value="1"/>
</dbReference>
<feature type="domain" description="FecR protein" evidence="1">
    <location>
        <begin position="113"/>
        <end position="198"/>
    </location>
</feature>
<dbReference type="EMBL" id="QJUM01000026">
    <property type="protein sequence ID" value="TBV02040.1"/>
    <property type="molecule type" value="Genomic_DNA"/>
</dbReference>
<dbReference type="Proteomes" id="UP000291334">
    <property type="component" value="Unassembled WGS sequence"/>
</dbReference>
<dbReference type="InterPro" id="IPR006860">
    <property type="entry name" value="FecR"/>
</dbReference>
<protein>
    <submittedName>
        <fullName evidence="3">Iron dicitrate transport regulator FecR</fullName>
    </submittedName>
</protein>
<evidence type="ECO:0000259" key="2">
    <source>
        <dbReference type="Pfam" id="PF16220"/>
    </source>
</evidence>
<evidence type="ECO:0000313" key="4">
    <source>
        <dbReference type="Proteomes" id="UP000291334"/>
    </source>
</evidence>
<feature type="domain" description="FecR N-terminal" evidence="2">
    <location>
        <begin position="10"/>
        <end position="50"/>
    </location>
</feature>
<name>A0ABY1Z1U4_9GAMM</name>
<comment type="caution">
    <text evidence="3">The sequence shown here is derived from an EMBL/GenBank/DDBJ whole genome shotgun (WGS) entry which is preliminary data.</text>
</comment>
<proteinExistence type="predicted"/>
<reference evidence="3 4" key="1">
    <citation type="submission" date="2018-06" db="EMBL/GenBank/DDBJ databases">
        <title>Three novel Pseudomonas species isolated from symptomatic oak.</title>
        <authorList>
            <person name="Bueno-Gonzalez V."/>
            <person name="Brady C."/>
        </authorList>
    </citation>
    <scope>NUCLEOTIDE SEQUENCE [LARGE SCALE GENOMIC DNA]</scope>
    <source>
        <strain evidence="3 4">P26B</strain>
    </source>
</reference>
<dbReference type="PIRSF" id="PIRSF018266">
    <property type="entry name" value="FecR"/>
    <property type="match status" value="1"/>
</dbReference>
<evidence type="ECO:0000313" key="3">
    <source>
        <dbReference type="EMBL" id="TBV02040.1"/>
    </source>
</evidence>
<dbReference type="InterPro" id="IPR032623">
    <property type="entry name" value="FecR_N"/>
</dbReference>
<dbReference type="Gene3D" id="2.60.120.1440">
    <property type="match status" value="1"/>
</dbReference>